<evidence type="ECO:0000313" key="1">
    <source>
        <dbReference type="EMBL" id="CEK63419.1"/>
    </source>
</evidence>
<dbReference type="EMBL" id="HACG01016554">
    <property type="protein sequence ID" value="CEK63419.1"/>
    <property type="molecule type" value="Transcribed_RNA"/>
</dbReference>
<sequence>MKWLTMDFPTVKIMLIPVSLSAKSGTRIPHKMGKLGLVSLFPDANISTFHYEKVKQSR</sequence>
<reference evidence="1" key="1">
    <citation type="submission" date="2014-12" db="EMBL/GenBank/DDBJ databases">
        <title>Insight into the proteome of Arion vulgaris.</title>
        <authorList>
            <person name="Aradska J."/>
            <person name="Bulat T."/>
            <person name="Smidak R."/>
            <person name="Sarate P."/>
            <person name="Gangsoo J."/>
            <person name="Sialana F."/>
            <person name="Bilban M."/>
            <person name="Lubec G."/>
        </authorList>
    </citation>
    <scope>NUCLEOTIDE SEQUENCE</scope>
    <source>
        <tissue evidence="1">Skin</tissue>
    </source>
</reference>
<dbReference type="AlphaFoldDB" id="A0A0B6Z470"/>
<feature type="non-terminal residue" evidence="1">
    <location>
        <position position="58"/>
    </location>
</feature>
<accession>A0A0B6Z470</accession>
<name>A0A0B6Z470_9EUPU</name>
<protein>
    <submittedName>
        <fullName evidence="1">Uncharacterized protein</fullName>
    </submittedName>
</protein>
<gene>
    <name evidence="1" type="primary">ORF48244</name>
</gene>
<proteinExistence type="predicted"/>
<organism evidence="1">
    <name type="scientific">Arion vulgaris</name>
    <dbReference type="NCBI Taxonomy" id="1028688"/>
    <lineage>
        <taxon>Eukaryota</taxon>
        <taxon>Metazoa</taxon>
        <taxon>Spiralia</taxon>
        <taxon>Lophotrochozoa</taxon>
        <taxon>Mollusca</taxon>
        <taxon>Gastropoda</taxon>
        <taxon>Heterobranchia</taxon>
        <taxon>Euthyneura</taxon>
        <taxon>Panpulmonata</taxon>
        <taxon>Eupulmonata</taxon>
        <taxon>Stylommatophora</taxon>
        <taxon>Helicina</taxon>
        <taxon>Arionoidea</taxon>
        <taxon>Arionidae</taxon>
        <taxon>Arion</taxon>
    </lineage>
</organism>